<dbReference type="RefSeq" id="WP_188775326.1">
    <property type="nucleotide sequence ID" value="NZ_BMMB01000004.1"/>
</dbReference>
<organism evidence="2 3">
    <name type="scientific">Paenibacillus hunanensis</name>
    <dbReference type="NCBI Taxonomy" id="539262"/>
    <lineage>
        <taxon>Bacteria</taxon>
        <taxon>Bacillati</taxon>
        <taxon>Bacillota</taxon>
        <taxon>Bacilli</taxon>
        <taxon>Bacillales</taxon>
        <taxon>Paenibacillaceae</taxon>
        <taxon>Paenibacillus</taxon>
    </lineage>
</organism>
<gene>
    <name evidence="2" type="ORF">JOC58_001060</name>
</gene>
<keyword evidence="3" id="KW-1185">Reference proteome</keyword>
<evidence type="ECO:0000313" key="3">
    <source>
        <dbReference type="Proteomes" id="UP001185028"/>
    </source>
</evidence>
<feature type="compositionally biased region" description="Polar residues" evidence="1">
    <location>
        <begin position="122"/>
        <end position="131"/>
    </location>
</feature>
<protein>
    <submittedName>
        <fullName evidence="2">Uncharacterized protein</fullName>
    </submittedName>
</protein>
<feature type="region of interest" description="Disordered" evidence="1">
    <location>
        <begin position="1"/>
        <end position="25"/>
    </location>
</feature>
<evidence type="ECO:0000256" key="1">
    <source>
        <dbReference type="SAM" id="MobiDB-lite"/>
    </source>
</evidence>
<name>A0ABU1IVB0_9BACL</name>
<proteinExistence type="predicted"/>
<dbReference type="EMBL" id="JAVDQH010000003">
    <property type="protein sequence ID" value="MDR6243175.1"/>
    <property type="molecule type" value="Genomic_DNA"/>
</dbReference>
<sequence>MTPPIPRRNEPGSPPGEVSTSKWTPEQIAEHLSGSEAKMKKAENKGTYVLVDDGSRNKKPKVTPDMAEYLKLRAQGYSRAYIAIEWGLKETNLTAYWIRKWGIGTKELEHAAIKKYKESKGQAEQTPSVNVESPPAASDKSASSDEIEWFIPGAKPVAACVGIIRDGLSISRTALKLISDVKPDHMSVGLCADGLILKLSPAGMKLATGKAGGAQINSRALARWIESKKIKAQRYEALRHAPGELLIKVEYE</sequence>
<dbReference type="Proteomes" id="UP001185028">
    <property type="component" value="Unassembled WGS sequence"/>
</dbReference>
<feature type="region of interest" description="Disordered" evidence="1">
    <location>
        <begin position="117"/>
        <end position="140"/>
    </location>
</feature>
<evidence type="ECO:0000313" key="2">
    <source>
        <dbReference type="EMBL" id="MDR6243175.1"/>
    </source>
</evidence>
<reference evidence="2 3" key="1">
    <citation type="submission" date="2023-07" db="EMBL/GenBank/DDBJ databases">
        <title>Genomic Encyclopedia of Type Strains, Phase IV (KMG-IV): sequencing the most valuable type-strain genomes for metagenomic binning, comparative biology and taxonomic classification.</title>
        <authorList>
            <person name="Goeker M."/>
        </authorList>
    </citation>
    <scope>NUCLEOTIDE SEQUENCE [LARGE SCALE GENOMIC DNA]</scope>
    <source>
        <strain evidence="2 3">DSM 22170</strain>
    </source>
</reference>
<accession>A0ABU1IVB0</accession>
<comment type="caution">
    <text evidence="2">The sequence shown here is derived from an EMBL/GenBank/DDBJ whole genome shotgun (WGS) entry which is preliminary data.</text>
</comment>